<accession>A0ABR2IQW0</accession>
<dbReference type="PROSITE" id="PS50011">
    <property type="entry name" value="PROTEIN_KINASE_DOM"/>
    <property type="match status" value="1"/>
</dbReference>
<dbReference type="Gene3D" id="1.10.510.10">
    <property type="entry name" value="Transferase(Phosphotransferase) domain 1"/>
    <property type="match status" value="1"/>
</dbReference>
<feature type="domain" description="Protein kinase" evidence="1">
    <location>
        <begin position="1"/>
        <end position="128"/>
    </location>
</feature>
<proteinExistence type="predicted"/>
<reference evidence="2 3" key="1">
    <citation type="submission" date="2024-04" db="EMBL/GenBank/DDBJ databases">
        <title>Tritrichomonas musculus Genome.</title>
        <authorList>
            <person name="Alves-Ferreira E."/>
            <person name="Grigg M."/>
            <person name="Lorenzi H."/>
            <person name="Galac M."/>
        </authorList>
    </citation>
    <scope>NUCLEOTIDE SEQUENCE [LARGE SCALE GENOMIC DNA]</scope>
    <source>
        <strain evidence="2 3">EAF2021</strain>
    </source>
</reference>
<keyword evidence="3" id="KW-1185">Reference proteome</keyword>
<sequence>MIRLHSHGIIHYDINTYSILFDDFLFLEYWMILEVFNQHDESTLELISAYFQSKNAIFASYLVPEVLIPEHYTKSDDGYSFPLIFIEKITNEILYKNIDDAFHEIFFFLQKRIKVPDFFFYGTIQGQY</sequence>
<dbReference type="InterPro" id="IPR011009">
    <property type="entry name" value="Kinase-like_dom_sf"/>
</dbReference>
<dbReference type="Proteomes" id="UP001470230">
    <property type="component" value="Unassembled WGS sequence"/>
</dbReference>
<evidence type="ECO:0000313" key="3">
    <source>
        <dbReference type="Proteomes" id="UP001470230"/>
    </source>
</evidence>
<name>A0ABR2IQW0_9EUKA</name>
<gene>
    <name evidence="2" type="ORF">M9Y10_009939</name>
</gene>
<dbReference type="InterPro" id="IPR000719">
    <property type="entry name" value="Prot_kinase_dom"/>
</dbReference>
<protein>
    <recommendedName>
        <fullName evidence="1">Protein kinase domain-containing protein</fullName>
    </recommendedName>
</protein>
<dbReference type="SUPFAM" id="SSF56112">
    <property type="entry name" value="Protein kinase-like (PK-like)"/>
    <property type="match status" value="1"/>
</dbReference>
<dbReference type="EMBL" id="JAPFFF010000015">
    <property type="protein sequence ID" value="KAK8866970.1"/>
    <property type="molecule type" value="Genomic_DNA"/>
</dbReference>
<comment type="caution">
    <text evidence="2">The sequence shown here is derived from an EMBL/GenBank/DDBJ whole genome shotgun (WGS) entry which is preliminary data.</text>
</comment>
<evidence type="ECO:0000259" key="1">
    <source>
        <dbReference type="PROSITE" id="PS50011"/>
    </source>
</evidence>
<organism evidence="2 3">
    <name type="scientific">Tritrichomonas musculus</name>
    <dbReference type="NCBI Taxonomy" id="1915356"/>
    <lineage>
        <taxon>Eukaryota</taxon>
        <taxon>Metamonada</taxon>
        <taxon>Parabasalia</taxon>
        <taxon>Tritrichomonadida</taxon>
        <taxon>Tritrichomonadidae</taxon>
        <taxon>Tritrichomonas</taxon>
    </lineage>
</organism>
<evidence type="ECO:0000313" key="2">
    <source>
        <dbReference type="EMBL" id="KAK8866970.1"/>
    </source>
</evidence>